<comment type="caution">
    <text evidence="2">The sequence shown here is derived from an EMBL/GenBank/DDBJ whole genome shotgun (WGS) entry which is preliminary data.</text>
</comment>
<reference evidence="2 3" key="1">
    <citation type="journal article" date="2014" name="Int. J. Syst. Evol. Microbiol.">
        <title>Complete genome sequence of Corynebacterium casei LMG S-19264T (=DSM 44701T), isolated from a smear-ripened cheese.</title>
        <authorList>
            <consortium name="US DOE Joint Genome Institute (JGI-PGF)"/>
            <person name="Walter F."/>
            <person name="Albersmeier A."/>
            <person name="Kalinowski J."/>
            <person name="Ruckert C."/>
        </authorList>
    </citation>
    <scope>NUCLEOTIDE SEQUENCE [LARGE SCALE GENOMIC DNA]</scope>
    <source>
        <strain evidence="2 3">CGMCC 1.16330</strain>
    </source>
</reference>
<dbReference type="AlphaFoldDB" id="A0A8J3EB49"/>
<dbReference type="EMBL" id="BMKS01000002">
    <property type="protein sequence ID" value="GGG22609.1"/>
    <property type="molecule type" value="Genomic_DNA"/>
</dbReference>
<organism evidence="2 3">
    <name type="scientific">Caldovatus sediminis</name>
    <dbReference type="NCBI Taxonomy" id="2041189"/>
    <lineage>
        <taxon>Bacteria</taxon>
        <taxon>Pseudomonadati</taxon>
        <taxon>Pseudomonadota</taxon>
        <taxon>Alphaproteobacteria</taxon>
        <taxon>Acetobacterales</taxon>
        <taxon>Roseomonadaceae</taxon>
        <taxon>Caldovatus</taxon>
    </lineage>
</organism>
<evidence type="ECO:0000256" key="1">
    <source>
        <dbReference type="SAM" id="MobiDB-lite"/>
    </source>
</evidence>
<protein>
    <submittedName>
        <fullName evidence="2">Uncharacterized protein</fullName>
    </submittedName>
</protein>
<sequence length="239" mass="24742">MTAGLWTPPAWWRSALPLALVLLLPAPSGALGGPQVAEPRGIVVREPAKPSLRVGPPSPAEADLRHRPIRQPAAKAAPQAAGGMPSPGRAGGALRPIAALPLDGAKLLVGEVGIALAWAGGQPPFEVTIATGKGEVLARKTVRTREVRFPDLVVPAVPLVVTLHGAGGQAMTARLNPERRLPAGFPAAAAAAAPVAHAIALYEEGGPEWRLEALRRLLARAPRDPLAAWAARRMLEGSL</sequence>
<feature type="region of interest" description="Disordered" evidence="1">
    <location>
        <begin position="47"/>
        <end position="66"/>
    </location>
</feature>
<keyword evidence="3" id="KW-1185">Reference proteome</keyword>
<name>A0A8J3EB49_9PROT</name>
<proteinExistence type="predicted"/>
<accession>A0A8J3EB49</accession>
<dbReference type="Proteomes" id="UP000597507">
    <property type="component" value="Unassembled WGS sequence"/>
</dbReference>
<gene>
    <name evidence="2" type="ORF">GCM10010964_08420</name>
</gene>
<dbReference type="RefSeq" id="WP_188898751.1">
    <property type="nucleotide sequence ID" value="NZ_BMKS01000002.1"/>
</dbReference>
<evidence type="ECO:0000313" key="2">
    <source>
        <dbReference type="EMBL" id="GGG22609.1"/>
    </source>
</evidence>
<evidence type="ECO:0000313" key="3">
    <source>
        <dbReference type="Proteomes" id="UP000597507"/>
    </source>
</evidence>